<dbReference type="Proteomes" id="UP001302806">
    <property type="component" value="Chromosome"/>
</dbReference>
<feature type="domain" description="Rhodanese" evidence="2">
    <location>
        <begin position="69"/>
        <end position="160"/>
    </location>
</feature>
<name>A0ABY9XXV3_9FLAO</name>
<feature type="transmembrane region" description="Helical" evidence="1">
    <location>
        <begin position="12"/>
        <end position="32"/>
    </location>
</feature>
<keyword evidence="1" id="KW-0472">Membrane</keyword>
<dbReference type="Gene3D" id="3.40.250.10">
    <property type="entry name" value="Rhodanese-like domain"/>
    <property type="match status" value="1"/>
</dbReference>
<dbReference type="EMBL" id="CP134537">
    <property type="protein sequence ID" value="WNH10796.1"/>
    <property type="molecule type" value="Genomic_DNA"/>
</dbReference>
<organism evidence="3 4">
    <name type="scientific">Thalassobellus suaedae</name>
    <dbReference type="NCBI Taxonomy" id="3074124"/>
    <lineage>
        <taxon>Bacteria</taxon>
        <taxon>Pseudomonadati</taxon>
        <taxon>Bacteroidota</taxon>
        <taxon>Flavobacteriia</taxon>
        <taxon>Flavobacteriales</taxon>
        <taxon>Flavobacteriaceae</taxon>
        <taxon>Thalassobellus</taxon>
    </lineage>
</organism>
<accession>A0ABY9XXV3</accession>
<dbReference type="SUPFAM" id="SSF52821">
    <property type="entry name" value="Rhodanese/Cell cycle control phosphatase"/>
    <property type="match status" value="1"/>
</dbReference>
<dbReference type="CDD" id="cd00158">
    <property type="entry name" value="RHOD"/>
    <property type="match status" value="1"/>
</dbReference>
<evidence type="ECO:0000313" key="3">
    <source>
        <dbReference type="EMBL" id="WNH10796.1"/>
    </source>
</evidence>
<reference evidence="3 4" key="1">
    <citation type="submission" date="2023-09" db="EMBL/GenBank/DDBJ databases">
        <title>Thalassobella suaedae gen. nov., sp. nov., a marine bacterium of the family Flavobacteriaceae isolated from a halophyte Suaeda japonica.</title>
        <authorList>
            <person name="Lee S.Y."/>
            <person name="Hwang C.Y."/>
        </authorList>
    </citation>
    <scope>NUCLEOTIDE SEQUENCE [LARGE SCALE GENOMIC DNA]</scope>
    <source>
        <strain evidence="3 4">HL-DH14</strain>
    </source>
</reference>
<dbReference type="SMART" id="SM00450">
    <property type="entry name" value="RHOD"/>
    <property type="match status" value="1"/>
</dbReference>
<dbReference type="Pfam" id="PF00581">
    <property type="entry name" value="Rhodanese"/>
    <property type="match status" value="1"/>
</dbReference>
<protein>
    <submittedName>
        <fullName evidence="3">Rhodanese-like domain-containing protein</fullName>
    </submittedName>
</protein>
<sequence length="218" mass="24814">MMVKKRTAKILALRYKIMAAILIMLAGGLVLLPKYEKSEGIPAEQLLSNIISLERYVSTDQISDKLINQDPSFILIDVRDEDSYTKYTLPNAINIPLKNLLDETFESFLNQDQFDVVFFSNDNFYADQAWAICNRLEYKNLHVLKGGINKWFATIINPQEPDENMPSEAFELYTTRKAASMFYGVVYPDQVTSNTPIKIAPKQIITVKKKKKTAEGGC</sequence>
<dbReference type="InterPro" id="IPR036873">
    <property type="entry name" value="Rhodanese-like_dom_sf"/>
</dbReference>
<evidence type="ECO:0000256" key="1">
    <source>
        <dbReference type="SAM" id="Phobius"/>
    </source>
</evidence>
<keyword evidence="1" id="KW-1133">Transmembrane helix</keyword>
<dbReference type="PANTHER" id="PTHR44086:SF10">
    <property type="entry name" value="THIOSULFATE SULFURTRANSFERASE_RHODANESE-LIKE DOMAIN-CONTAINING PROTEIN 3"/>
    <property type="match status" value="1"/>
</dbReference>
<dbReference type="InterPro" id="IPR001763">
    <property type="entry name" value="Rhodanese-like_dom"/>
</dbReference>
<dbReference type="RefSeq" id="WP_415867028.1">
    <property type="nucleotide sequence ID" value="NZ_CP134537.1"/>
</dbReference>
<gene>
    <name evidence="3" type="ORF">RHP51_09235</name>
</gene>
<dbReference type="PANTHER" id="PTHR44086">
    <property type="entry name" value="THIOSULFATE SULFURTRANSFERASE RDL2, MITOCHONDRIAL-RELATED"/>
    <property type="match status" value="1"/>
</dbReference>
<proteinExistence type="predicted"/>
<evidence type="ECO:0000259" key="2">
    <source>
        <dbReference type="PROSITE" id="PS50206"/>
    </source>
</evidence>
<dbReference type="PROSITE" id="PS50206">
    <property type="entry name" value="RHODANESE_3"/>
    <property type="match status" value="1"/>
</dbReference>
<keyword evidence="1" id="KW-0812">Transmembrane</keyword>
<evidence type="ECO:0000313" key="4">
    <source>
        <dbReference type="Proteomes" id="UP001302806"/>
    </source>
</evidence>